<dbReference type="EMBL" id="CM039427">
    <property type="protein sequence ID" value="KAI4355204.1"/>
    <property type="molecule type" value="Genomic_DNA"/>
</dbReference>
<organism evidence="1 2">
    <name type="scientific">Bauhinia variegata</name>
    <name type="common">Purple orchid tree</name>
    <name type="synonym">Phanera variegata</name>
    <dbReference type="NCBI Taxonomy" id="167791"/>
    <lineage>
        <taxon>Eukaryota</taxon>
        <taxon>Viridiplantae</taxon>
        <taxon>Streptophyta</taxon>
        <taxon>Embryophyta</taxon>
        <taxon>Tracheophyta</taxon>
        <taxon>Spermatophyta</taxon>
        <taxon>Magnoliopsida</taxon>
        <taxon>eudicotyledons</taxon>
        <taxon>Gunneridae</taxon>
        <taxon>Pentapetalae</taxon>
        <taxon>rosids</taxon>
        <taxon>fabids</taxon>
        <taxon>Fabales</taxon>
        <taxon>Fabaceae</taxon>
        <taxon>Cercidoideae</taxon>
        <taxon>Cercideae</taxon>
        <taxon>Bauhiniinae</taxon>
        <taxon>Bauhinia</taxon>
    </lineage>
</organism>
<proteinExistence type="predicted"/>
<accession>A0ACB9Q524</accession>
<evidence type="ECO:0000313" key="2">
    <source>
        <dbReference type="Proteomes" id="UP000828941"/>
    </source>
</evidence>
<keyword evidence="2" id="KW-1185">Reference proteome</keyword>
<sequence>MTCRPGPIYETETTQLSHHLVHCVGTCVRNRGKQRREVTNDGEWQQEDESKVVLLKGLPHANERLVLFEADIYNPHEFEPAIQGCHYVFHVATPKQHLSRSQFSNITEAAVSGAKSIVMSCIKSGTVKRLIYTASVVSASPLKDGGSGFKDSIDETCWTPLDLSFQYNNDLHQKYTDSKTKTEKELLSYDNGGGLEVVTLACGLVGGETLLSSLPLSVQLFISPLKDNELAFYSVRFLEELLGKVPIVHIGDVCEAHIFCIEKPSISGRFLVASSYVSSADFANYCLQTYPDSRVKQKYLNGPKREIKWASTKLTDQEFVYKYDTKMIFDDCIRCATRLGHF</sequence>
<reference evidence="1 2" key="1">
    <citation type="journal article" date="2022" name="DNA Res.">
        <title>Chromosomal-level genome assembly of the orchid tree Bauhinia variegata (Leguminosae; Cercidoideae) supports the allotetraploid origin hypothesis of Bauhinia.</title>
        <authorList>
            <person name="Zhong Y."/>
            <person name="Chen Y."/>
            <person name="Zheng D."/>
            <person name="Pang J."/>
            <person name="Liu Y."/>
            <person name="Luo S."/>
            <person name="Meng S."/>
            <person name="Qian L."/>
            <person name="Wei D."/>
            <person name="Dai S."/>
            <person name="Zhou R."/>
        </authorList>
    </citation>
    <scope>NUCLEOTIDE SEQUENCE [LARGE SCALE GENOMIC DNA]</scope>
    <source>
        <strain evidence="1">BV-YZ2020</strain>
    </source>
</reference>
<protein>
    <submittedName>
        <fullName evidence="1">Uncharacterized protein</fullName>
    </submittedName>
</protein>
<gene>
    <name evidence="1" type="ORF">L6164_003998</name>
</gene>
<name>A0ACB9Q524_BAUVA</name>
<dbReference type="Proteomes" id="UP000828941">
    <property type="component" value="Chromosome 2"/>
</dbReference>
<comment type="caution">
    <text evidence="1">The sequence shown here is derived from an EMBL/GenBank/DDBJ whole genome shotgun (WGS) entry which is preliminary data.</text>
</comment>
<evidence type="ECO:0000313" key="1">
    <source>
        <dbReference type="EMBL" id="KAI4355204.1"/>
    </source>
</evidence>